<protein>
    <recommendedName>
        <fullName evidence="4">Integral membrane protein</fullName>
    </recommendedName>
</protein>
<feature type="transmembrane region" description="Helical" evidence="1">
    <location>
        <begin position="63"/>
        <end position="83"/>
    </location>
</feature>
<dbReference type="Proteomes" id="UP000037997">
    <property type="component" value="Unassembled WGS sequence"/>
</dbReference>
<evidence type="ECO:0008006" key="4">
    <source>
        <dbReference type="Google" id="ProtNLM"/>
    </source>
</evidence>
<accession>A0A0N1MPL5</accession>
<name>A0A0N1MPL5_9HELI</name>
<feature type="transmembrane region" description="Helical" evidence="1">
    <location>
        <begin position="95"/>
        <end position="127"/>
    </location>
</feature>
<dbReference type="EMBL" id="JNOC01000015">
    <property type="protein sequence ID" value="KPH56406.1"/>
    <property type="molecule type" value="Genomic_DNA"/>
</dbReference>
<evidence type="ECO:0000313" key="3">
    <source>
        <dbReference type="Proteomes" id="UP000037997"/>
    </source>
</evidence>
<feature type="transmembrane region" description="Helical" evidence="1">
    <location>
        <begin position="288"/>
        <end position="308"/>
    </location>
</feature>
<sequence>MLVESRKIYFYLCVLLIVDFLILLWVGKNLSISYDEASHFFEPLDFGGFLSNLSVFLFGQNDIGLRMLFLLLHLCNAVLMFIFAKGFLKRPSDALFCVLLFLLLPGVNAAAILISNSGIIIFLTLLLCILYQQTHKIPYWLLLIMAFVDKSFALVFLALIFYGIAQKNTFLVFLSLIFFALNMYLFDLEIGGHPAGYFIDTSGHLLLIFSPLVFLYFLYALYRFYNSKTKPLIWYISIVALGFILFLSLRQKVETETFAPLLIVGIPLMVSLYFSGLRVRLPEFKSRYKIPFGITLLVLLAMVLVLLFSKPLFALFSSNQEEYFAYRHYLAKELAQNLKERNIFQVNTNERMQKRLRFYGINQGGNVKITTYFVKNAKEIPIFYYGKKVAVFYVQKSL</sequence>
<comment type="caution">
    <text evidence="2">The sequence shown here is derived from an EMBL/GenBank/DDBJ whole genome shotgun (WGS) entry which is preliminary data.</text>
</comment>
<feature type="transmembrane region" description="Helical" evidence="1">
    <location>
        <begin position="206"/>
        <end position="225"/>
    </location>
</feature>
<feature type="transmembrane region" description="Helical" evidence="1">
    <location>
        <begin position="139"/>
        <end position="162"/>
    </location>
</feature>
<proteinExistence type="predicted"/>
<evidence type="ECO:0000256" key="1">
    <source>
        <dbReference type="SAM" id="Phobius"/>
    </source>
</evidence>
<feature type="transmembrane region" description="Helical" evidence="1">
    <location>
        <begin position="169"/>
        <end position="186"/>
    </location>
</feature>
<keyword evidence="1" id="KW-0472">Membrane</keyword>
<dbReference type="AlphaFoldDB" id="A0A0N1MPL5"/>
<evidence type="ECO:0000313" key="2">
    <source>
        <dbReference type="EMBL" id="KPH56406.1"/>
    </source>
</evidence>
<keyword evidence="1" id="KW-0812">Transmembrane</keyword>
<organism evidence="2 3">
    <name type="scientific">Helicobacter pullorum</name>
    <dbReference type="NCBI Taxonomy" id="35818"/>
    <lineage>
        <taxon>Bacteria</taxon>
        <taxon>Pseudomonadati</taxon>
        <taxon>Campylobacterota</taxon>
        <taxon>Epsilonproteobacteria</taxon>
        <taxon>Campylobacterales</taxon>
        <taxon>Helicobacteraceae</taxon>
        <taxon>Helicobacter</taxon>
    </lineage>
</organism>
<dbReference type="PATRIC" id="fig|35818.11.peg.272"/>
<keyword evidence="1" id="KW-1133">Transmembrane helix</keyword>
<feature type="transmembrane region" description="Helical" evidence="1">
    <location>
        <begin position="9"/>
        <end position="27"/>
    </location>
</feature>
<dbReference type="STRING" id="35818.HPU229336_04495"/>
<dbReference type="RefSeq" id="WP_054197511.1">
    <property type="nucleotide sequence ID" value="NZ_JNOC01000015.1"/>
</dbReference>
<feature type="transmembrane region" description="Helical" evidence="1">
    <location>
        <begin position="257"/>
        <end position="276"/>
    </location>
</feature>
<feature type="transmembrane region" description="Helical" evidence="1">
    <location>
        <begin position="232"/>
        <end position="251"/>
    </location>
</feature>
<reference evidence="2 3" key="1">
    <citation type="submission" date="2014-06" db="EMBL/GenBank/DDBJ databases">
        <title>Helicobacter pullorum isolates in fresh chicken meat - phenotypic and genotypic features.</title>
        <authorList>
            <person name="Borges V."/>
            <person name="Santos A."/>
            <person name="Correia C.B."/>
            <person name="Saraiva M."/>
            <person name="Menard A."/>
            <person name="Vieira L."/>
            <person name="Sampaio D.A."/>
            <person name="Gomes J.P."/>
            <person name="Oleastro M."/>
        </authorList>
    </citation>
    <scope>NUCLEOTIDE SEQUENCE [LARGE SCALE GENOMIC DNA]</scope>
    <source>
        <strain evidence="2 3">229334/12</strain>
    </source>
</reference>
<gene>
    <name evidence="2" type="ORF">HPU229334_01390</name>
</gene>